<comment type="caution">
    <text evidence="2">The sequence shown here is derived from an EMBL/GenBank/DDBJ whole genome shotgun (WGS) entry which is preliminary data.</text>
</comment>
<dbReference type="OrthoDB" id="4441576at2759"/>
<reference evidence="3" key="1">
    <citation type="journal article" date="2017" name="Nat. Microbiol.">
        <title>Global analysis of biosynthetic gene clusters reveals vast potential of secondary metabolite production in Penicillium species.</title>
        <authorList>
            <person name="Nielsen J.C."/>
            <person name="Grijseels S."/>
            <person name="Prigent S."/>
            <person name="Ji B."/>
            <person name="Dainat J."/>
            <person name="Nielsen K.F."/>
            <person name="Frisvad J.C."/>
            <person name="Workman M."/>
            <person name="Nielsen J."/>
        </authorList>
    </citation>
    <scope>NUCLEOTIDE SEQUENCE [LARGE SCALE GENOMIC DNA]</scope>
    <source>
        <strain evidence="3">IBT 31811</strain>
    </source>
</reference>
<dbReference type="Pfam" id="PF12296">
    <property type="entry name" value="HsbA"/>
    <property type="match status" value="1"/>
</dbReference>
<feature type="chain" id="PRO_5012686606" evidence="1">
    <location>
        <begin position="23"/>
        <end position="176"/>
    </location>
</feature>
<dbReference type="InterPro" id="IPR021054">
    <property type="entry name" value="Cell_wall_mannoprotein_1"/>
</dbReference>
<keyword evidence="1" id="KW-0732">Signal</keyword>
<sequence length="176" mass="19102">MLFSSITNIGFIVALAASSALGAVNTRQTVDDLSKVHISINKAKDAMDRWNGGLMGAIPVAHSIYNAQKTAEGARANLGNTDPFEGDDKHQVMRAYKGLQPDFISAIRAAEEKAPAFKKAGVAYVARGMLGSLRMEKDDFETAMKRTMTEEHYREVVPFVNEVDAAFVDADKAFAS</sequence>
<dbReference type="GO" id="GO:0005576">
    <property type="term" value="C:extracellular region"/>
    <property type="evidence" value="ECO:0007669"/>
    <property type="project" value="TreeGrafter"/>
</dbReference>
<name>A0A1V6QCT5_9EURO</name>
<dbReference type="AlphaFoldDB" id="A0A1V6QCT5"/>
<dbReference type="Proteomes" id="UP000191672">
    <property type="component" value="Unassembled WGS sequence"/>
</dbReference>
<protein>
    <submittedName>
        <fullName evidence="2">Uncharacterized protein</fullName>
    </submittedName>
</protein>
<dbReference type="EMBL" id="MDYN01000007">
    <property type="protein sequence ID" value="OQD86807.1"/>
    <property type="molecule type" value="Genomic_DNA"/>
</dbReference>
<evidence type="ECO:0000313" key="3">
    <source>
        <dbReference type="Proteomes" id="UP000191672"/>
    </source>
</evidence>
<dbReference type="PANTHER" id="PTHR38123:SF3">
    <property type="entry name" value="ANTIGENIC CELL WALL GALACTOMANNOPROTEIN"/>
    <property type="match status" value="1"/>
</dbReference>
<evidence type="ECO:0000256" key="1">
    <source>
        <dbReference type="SAM" id="SignalP"/>
    </source>
</evidence>
<proteinExistence type="predicted"/>
<evidence type="ECO:0000313" key="2">
    <source>
        <dbReference type="EMBL" id="OQD86807.1"/>
    </source>
</evidence>
<feature type="signal peptide" evidence="1">
    <location>
        <begin position="1"/>
        <end position="22"/>
    </location>
</feature>
<gene>
    <name evidence="2" type="ORF">PENANT_c007G01283</name>
</gene>
<keyword evidence="3" id="KW-1185">Reference proteome</keyword>
<dbReference type="PANTHER" id="PTHR38123">
    <property type="entry name" value="CELL WALL SERINE-THREONINE-RICH GALACTOMANNOPROTEIN MP1 (AFU_ORTHOLOGUE AFUA_4G03240)"/>
    <property type="match status" value="1"/>
</dbReference>
<organism evidence="2 3">
    <name type="scientific">Penicillium antarcticum</name>
    <dbReference type="NCBI Taxonomy" id="416450"/>
    <lineage>
        <taxon>Eukaryota</taxon>
        <taxon>Fungi</taxon>
        <taxon>Dikarya</taxon>
        <taxon>Ascomycota</taxon>
        <taxon>Pezizomycotina</taxon>
        <taxon>Eurotiomycetes</taxon>
        <taxon>Eurotiomycetidae</taxon>
        <taxon>Eurotiales</taxon>
        <taxon>Aspergillaceae</taxon>
        <taxon>Penicillium</taxon>
    </lineage>
</organism>
<accession>A0A1V6QCT5</accession>
<dbReference type="Gene3D" id="1.20.1280.140">
    <property type="match status" value="1"/>
</dbReference>